<dbReference type="Proteomes" id="UP000798488">
    <property type="component" value="Unassembled WGS sequence"/>
</dbReference>
<name>A0A9D2WQK9_9FIRM</name>
<evidence type="ECO:0000313" key="1">
    <source>
        <dbReference type="EMBL" id="KAF1085817.1"/>
    </source>
</evidence>
<accession>A0A9D2WQK9</accession>
<reference evidence="1" key="1">
    <citation type="submission" date="2016-02" db="EMBL/GenBank/DDBJ databases">
        <title>Draft Genome Sequence of Sporotomaculum syntrophicum Strain FB, a Syntrophic Benzoate Degrader.</title>
        <authorList>
            <person name="Nobu M.K."/>
            <person name="Narihiro T."/>
            <person name="Qiu Y.-L."/>
            <person name="Ohashi A."/>
            <person name="Liu W.-T."/>
            <person name="Yuji S."/>
        </authorList>
    </citation>
    <scope>NUCLEOTIDE SEQUENCE</scope>
    <source>
        <strain evidence="1">FB</strain>
    </source>
</reference>
<keyword evidence="2" id="KW-1185">Reference proteome</keyword>
<dbReference type="EMBL" id="LSRS01000002">
    <property type="protein sequence ID" value="KAF1085817.1"/>
    <property type="molecule type" value="Genomic_DNA"/>
</dbReference>
<evidence type="ECO:0000313" key="2">
    <source>
        <dbReference type="Proteomes" id="UP000798488"/>
    </source>
</evidence>
<comment type="caution">
    <text evidence="1">The sequence shown here is derived from an EMBL/GenBank/DDBJ whole genome shotgun (WGS) entry which is preliminary data.</text>
</comment>
<organism evidence="1 2">
    <name type="scientific">Sporotomaculum syntrophicum</name>
    <dbReference type="NCBI Taxonomy" id="182264"/>
    <lineage>
        <taxon>Bacteria</taxon>
        <taxon>Bacillati</taxon>
        <taxon>Bacillota</taxon>
        <taxon>Clostridia</taxon>
        <taxon>Eubacteriales</taxon>
        <taxon>Desulfallaceae</taxon>
        <taxon>Sporotomaculum</taxon>
    </lineage>
</organism>
<protein>
    <submittedName>
        <fullName evidence="1">Uncharacterized protein</fullName>
    </submittedName>
</protein>
<sequence length="44" mass="4723">MLMLSAVVGVIGGHEKINIFFVKSISAGDAFFILPVSDAWKISI</sequence>
<dbReference type="AlphaFoldDB" id="A0A9D2WQK9"/>
<proteinExistence type="predicted"/>
<gene>
    <name evidence="1" type="ORF">SPSYN_00546</name>
</gene>